<sequence>MPSSSSTEPDHGVASATFLGAAAPVVPSRPRTRRRRPKDFASFLRTQDEIDAICNEHGVPSATDLDVTAAVVPSSPQTGRGGPKAKRPEEFASFLRTQDEIDVLCKEHGVPREFTARPAGDLRANATPPPGDICVYARALEAGMRVPLDGFFCEALAHFGIAPTQLTPNGWRFLAGFLGLCRSVGVPPSLAVFRRFFLLPIVAKRQIKGWYFCRSRKSSGLRFTGLPDPNSISFRYWKHEFFLSSPEPWPCPVKWGKPSKSSLRNPVLTDEEEKWAAKLLRAHGAAAIDLRKYICNTNLTTLLPLPAPPSSSPKGMDPSVYAMMKTMLAEKAAAQASASAKKVKAEPGIKAAGSQPLCGKKRSLEEANDKECSPPPGFSRKPQHFPSRRNGDVTGSVDTRGQLEEAKREAEQEKAKADLAAMGAEVAKANAGLTAAEAEVVKARTELTAAKRASDTEQEKVRREHAMEVAKANAKLAAAKRTLEEELESAKAAAVRQLLCCEDHVRRRAEHALERYRRWRTDRAPADPAA</sequence>
<keyword evidence="2" id="KW-1185">Reference proteome</keyword>
<organism evidence="1 2">
    <name type="scientific">Avena sativa</name>
    <name type="common">Oat</name>
    <dbReference type="NCBI Taxonomy" id="4498"/>
    <lineage>
        <taxon>Eukaryota</taxon>
        <taxon>Viridiplantae</taxon>
        <taxon>Streptophyta</taxon>
        <taxon>Embryophyta</taxon>
        <taxon>Tracheophyta</taxon>
        <taxon>Spermatophyta</taxon>
        <taxon>Magnoliopsida</taxon>
        <taxon>Liliopsida</taxon>
        <taxon>Poales</taxon>
        <taxon>Poaceae</taxon>
        <taxon>BOP clade</taxon>
        <taxon>Pooideae</taxon>
        <taxon>Poodae</taxon>
        <taxon>Poeae</taxon>
        <taxon>Poeae Chloroplast Group 1 (Aveneae type)</taxon>
        <taxon>Aveninae</taxon>
        <taxon>Avena</taxon>
    </lineage>
</organism>
<reference evidence="1" key="2">
    <citation type="submission" date="2025-09" db="UniProtKB">
        <authorList>
            <consortium name="EnsemblPlants"/>
        </authorList>
    </citation>
    <scope>IDENTIFICATION</scope>
</reference>
<name>A0ACD6AA19_AVESA</name>
<proteinExistence type="predicted"/>
<evidence type="ECO:0000313" key="2">
    <source>
        <dbReference type="Proteomes" id="UP001732700"/>
    </source>
</evidence>
<evidence type="ECO:0000313" key="1">
    <source>
        <dbReference type="EnsemblPlants" id="AVESA.00010b.r2.7DG1341050.1.CDS"/>
    </source>
</evidence>
<reference evidence="1" key="1">
    <citation type="submission" date="2021-05" db="EMBL/GenBank/DDBJ databases">
        <authorList>
            <person name="Scholz U."/>
            <person name="Mascher M."/>
            <person name="Fiebig A."/>
        </authorList>
    </citation>
    <scope>NUCLEOTIDE SEQUENCE [LARGE SCALE GENOMIC DNA]</scope>
</reference>
<dbReference type="Proteomes" id="UP001732700">
    <property type="component" value="Chromosome 7D"/>
</dbReference>
<accession>A0ACD6AA19</accession>
<protein>
    <submittedName>
        <fullName evidence="1">Uncharacterized protein</fullName>
    </submittedName>
</protein>
<dbReference type="EnsemblPlants" id="AVESA.00010b.r2.7DG1341050.1">
    <property type="protein sequence ID" value="AVESA.00010b.r2.7DG1341050.1.CDS"/>
    <property type="gene ID" value="AVESA.00010b.r2.7DG1341050"/>
</dbReference>